<feature type="region of interest" description="Disordered" evidence="3">
    <location>
        <begin position="968"/>
        <end position="1099"/>
    </location>
</feature>
<organism evidence="6 7">
    <name type="scientific">Thalassiosira oceanica</name>
    <name type="common">Marine diatom</name>
    <dbReference type="NCBI Taxonomy" id="159749"/>
    <lineage>
        <taxon>Eukaryota</taxon>
        <taxon>Sar</taxon>
        <taxon>Stramenopiles</taxon>
        <taxon>Ochrophyta</taxon>
        <taxon>Bacillariophyta</taxon>
        <taxon>Coscinodiscophyceae</taxon>
        <taxon>Thalassiosirophycidae</taxon>
        <taxon>Thalassiosirales</taxon>
        <taxon>Thalassiosiraceae</taxon>
        <taxon>Thalassiosira</taxon>
    </lineage>
</organism>
<keyword evidence="7" id="KW-1185">Reference proteome</keyword>
<dbReference type="SMART" id="SM00020">
    <property type="entry name" value="Tryp_SPc"/>
    <property type="match status" value="1"/>
</dbReference>
<feature type="chain" id="PRO_5003836873" description="Peptidase S1 domain-containing protein" evidence="4">
    <location>
        <begin position="20"/>
        <end position="1741"/>
    </location>
</feature>
<evidence type="ECO:0000256" key="1">
    <source>
        <dbReference type="ARBA" id="ARBA00023026"/>
    </source>
</evidence>
<evidence type="ECO:0000256" key="3">
    <source>
        <dbReference type="SAM" id="MobiDB-lite"/>
    </source>
</evidence>
<dbReference type="InterPro" id="IPR001254">
    <property type="entry name" value="Trypsin_dom"/>
</dbReference>
<keyword evidence="4" id="KW-0732">Signal</keyword>
<evidence type="ECO:0000256" key="2">
    <source>
        <dbReference type="SAM" id="Coils"/>
    </source>
</evidence>
<dbReference type="PANTHER" id="PTHR24260">
    <property type="match status" value="1"/>
</dbReference>
<dbReference type="PROSITE" id="PS00134">
    <property type="entry name" value="TRYPSIN_HIS"/>
    <property type="match status" value="1"/>
</dbReference>
<feature type="coiled-coil region" evidence="2">
    <location>
        <begin position="357"/>
        <end position="384"/>
    </location>
</feature>
<dbReference type="Proteomes" id="UP000266841">
    <property type="component" value="Unassembled WGS sequence"/>
</dbReference>
<dbReference type="InterPro" id="IPR009003">
    <property type="entry name" value="Peptidase_S1_PA"/>
</dbReference>
<comment type="caution">
    <text evidence="6">The sequence shown here is derived from an EMBL/GenBank/DDBJ whole genome shotgun (WGS) entry which is preliminary data.</text>
</comment>
<dbReference type="InterPro" id="IPR018114">
    <property type="entry name" value="TRYPSIN_HIS"/>
</dbReference>
<feature type="domain" description="Peptidase S1" evidence="5">
    <location>
        <begin position="13"/>
        <end position="255"/>
    </location>
</feature>
<dbReference type="Gene3D" id="2.40.10.10">
    <property type="entry name" value="Trypsin-like serine proteases"/>
    <property type="match status" value="1"/>
</dbReference>
<dbReference type="EMBL" id="AGNL01050378">
    <property type="protein sequence ID" value="EJK43962.1"/>
    <property type="molecule type" value="Genomic_DNA"/>
</dbReference>
<dbReference type="InterPro" id="IPR051333">
    <property type="entry name" value="CLIP_Serine_Protease"/>
</dbReference>
<dbReference type="OrthoDB" id="8440449at2759"/>
<dbReference type="Pfam" id="PF00089">
    <property type="entry name" value="Trypsin"/>
    <property type="match status" value="1"/>
</dbReference>
<evidence type="ECO:0000256" key="4">
    <source>
        <dbReference type="SAM" id="SignalP"/>
    </source>
</evidence>
<gene>
    <name evidence="6" type="ORF">THAOC_37544</name>
</gene>
<reference evidence="6 7" key="1">
    <citation type="journal article" date="2012" name="Genome Biol.">
        <title>Genome and low-iron response of an oceanic diatom adapted to chronic iron limitation.</title>
        <authorList>
            <person name="Lommer M."/>
            <person name="Specht M."/>
            <person name="Roy A.S."/>
            <person name="Kraemer L."/>
            <person name="Andreson R."/>
            <person name="Gutowska M.A."/>
            <person name="Wolf J."/>
            <person name="Bergner S.V."/>
            <person name="Schilhabel M.B."/>
            <person name="Klostermeier U.C."/>
            <person name="Beiko R.G."/>
            <person name="Rosenstiel P."/>
            <person name="Hippler M."/>
            <person name="Laroche J."/>
        </authorList>
    </citation>
    <scope>NUCLEOTIDE SEQUENCE [LARGE SCALE GENOMIC DNA]</scope>
    <source>
        <strain evidence="6 7">CCMP1005</strain>
    </source>
</reference>
<dbReference type="InterPro" id="IPR043504">
    <property type="entry name" value="Peptidase_S1_PA_chymotrypsin"/>
</dbReference>
<keyword evidence="2" id="KW-0175">Coiled coil</keyword>
<sequence length="1741" mass="186552">MRFSAAVLPIVFIAKGASAIITKETPQQAITSLDSAKFFVSLFDRGDCAGAVIGDNYVVTAAHCVCGTDPSGVNVIDYTNDEHYAVAIYMNPERQFICSRDGPNSNDVAVIEFTGRPFRNHDARPIYSSMEEVGETIWILGMGIHGQPDDFPNARACSDGDQDSNLREGYNTVEQANNGVLMYTMKPSSSSTSHSREAIAQDGDSGGPALIEVEGEWQLAGVNSGTDENNSCDWGSVDQYCRLSEHAEWIYKAMDDTVDDASRGIRHTTDLETDSSYTAALCEEQSQNSNNPRNKYHLKVGPNTNLTGFSGWKYIIEAIKAMLAPLTQLVVALLALASASAVDDNKRKKDKREVDLNLDALQKLHMIKKQYDDLRAELESEDEDAPGGSLDYSHTQPFHTTQEDQAEYNLALEDEMYLQYQDDYFSTYGGKAAHNLHVQQIARPEGAETGYYTGVTHFNHVNDPSLVTILFSAGRHDGGANTFLTINTRHTNPFEGAQEQYVDGDVSTWTWVSTYTLVNDDEDSVKHYALFSGGRGGGVTGPSRLYVFEEDVDGSLQEPYVVWDEPLKENQRESARFCLIADLGVIYNSDLEQVSMSGFPDVVITGTKGLDIYSSMDEISWNLARNLTIEYSFEDDTAALLGAQAVDQKYLIVGARARSAERGNPDVRSYSFVYDYQEDIVVQRFAGKPQSVSVAVLDDGSQMLLGSGSQASLTGAPNLLYDVTYEDDTMITGRTKELKKIVTGRRNLKTKNTNLEKQHKKYEIRQRKHADIEENMNNSKGSKKDVQSKGSKKDVHPKGSKSPTKSKAGKESRKNLSLKVADTQHARGTPLDFTTFDSHDSTPVSSKEYFVVPSPGYTKTRQVLAFQVDGYDVDFVLEVNSAQTCNIYYREKKNEFATKVLPLPGSEGYLDNVDSNDVLARAGDAFDIDGTLQTTIPTRGVDWGPPGRNAGKPWQKYDSRFEYARAEITDGSRTKSTGPDVPSPEPEVQGGHRAKNPPREVPFDTPTDGTIPREESASKRSPPPSPEIRRRASGPGEKEEPTSGRLTQEEFLSRVSSAADAPPEDDDLDDDDREDDGEPTEPDALVSSLLSPDPDGRARRRSLVEDGLIPEALSRCGTSADSHAWLSRAVSAAIAAEASDESSEVVQRLCRGLCAVHSSAARCEGGGVEELRHGGPLCEMVQDEEERTALSDRFLTVATKAVESGKGTALAYPAVTLASALSDDRGERCAELLAATFASANPSTRDQVGMARGYLSSISSGTFNGSVAPALGLKIRAHPDKVLPMAEAILSCLDAGKVDAGPSCADGAELVPSVAKHLRSAKAELRTAAWRTLVLLGGLGGDAAVAEAVAAGLKAGGGLTTSDHRAGGYASLVGCGRLVLDRLRGGSGTAEEVEAAGKLADDVLKSLAVALPKDKTASKSGGLNVREVGLSALLIWAAIARRTGATEVGSGYDSALSYLAEPLAKYTPRDGEFRLRLGSLVVFPKCDYLDGLAENTAGGLPDESFVEAVASDLFERKSASKGLEAAVDSAVKRSATSDGAQVDGALAAFLLVTYHSAKETYELPAGVAKVVAAGSTAKGEGFLYAPSLLESARSDPLSGYVVHRTVALHVRAVSKSDRQGGQPLVRTVEKRLKEGHDRPYSAAAGALAACVACGDETDGGGTAGRTGPGESARTVATYSPVSAGSADALLFAMFGRVNDLSLTGGDADGYDAPSVRSAALALVAGAANRDALCRGLVLSHA</sequence>
<feature type="compositionally biased region" description="Basic and acidic residues" evidence="3">
    <location>
        <begin position="1036"/>
        <end position="1052"/>
    </location>
</feature>
<evidence type="ECO:0000259" key="5">
    <source>
        <dbReference type="PROSITE" id="PS50240"/>
    </source>
</evidence>
<evidence type="ECO:0000313" key="6">
    <source>
        <dbReference type="EMBL" id="EJK43962.1"/>
    </source>
</evidence>
<dbReference type="GO" id="GO:0004252">
    <property type="term" value="F:serine-type endopeptidase activity"/>
    <property type="evidence" value="ECO:0007669"/>
    <property type="project" value="InterPro"/>
</dbReference>
<name>K0RBP9_THAOC</name>
<feature type="signal peptide" evidence="4">
    <location>
        <begin position="1"/>
        <end position="19"/>
    </location>
</feature>
<feature type="compositionally biased region" description="Acidic residues" evidence="3">
    <location>
        <begin position="1062"/>
        <end position="1081"/>
    </location>
</feature>
<feature type="region of interest" description="Disordered" evidence="3">
    <location>
        <begin position="749"/>
        <end position="820"/>
    </location>
</feature>
<proteinExistence type="predicted"/>
<protein>
    <recommendedName>
        <fullName evidence="5">Peptidase S1 domain-containing protein</fullName>
    </recommendedName>
</protein>
<accession>K0RBP9</accession>
<feature type="compositionally biased region" description="Basic and acidic residues" evidence="3">
    <location>
        <begin position="782"/>
        <end position="797"/>
    </location>
</feature>
<dbReference type="PROSITE" id="PS50240">
    <property type="entry name" value="TRYPSIN_DOM"/>
    <property type="match status" value="1"/>
</dbReference>
<feature type="compositionally biased region" description="Basic and acidic residues" evidence="3">
    <location>
        <begin position="754"/>
        <end position="772"/>
    </location>
</feature>
<dbReference type="SUPFAM" id="SSF50494">
    <property type="entry name" value="Trypsin-like serine proteases"/>
    <property type="match status" value="1"/>
</dbReference>
<keyword evidence="1" id="KW-0843">Virulence</keyword>
<evidence type="ECO:0000313" key="7">
    <source>
        <dbReference type="Proteomes" id="UP000266841"/>
    </source>
</evidence>
<feature type="non-terminal residue" evidence="6">
    <location>
        <position position="1741"/>
    </location>
</feature>
<dbReference type="PANTHER" id="PTHR24260:SF132">
    <property type="entry name" value="PEPTIDASE S1 DOMAIN-CONTAINING PROTEIN"/>
    <property type="match status" value="1"/>
</dbReference>
<feature type="region of interest" description="Disordered" evidence="3">
    <location>
        <begin position="186"/>
        <end position="205"/>
    </location>
</feature>
<dbReference type="GO" id="GO:0006508">
    <property type="term" value="P:proteolysis"/>
    <property type="evidence" value="ECO:0007669"/>
    <property type="project" value="InterPro"/>
</dbReference>
<feature type="region of interest" description="Disordered" evidence="3">
    <location>
        <begin position="937"/>
        <end position="956"/>
    </location>
</feature>